<name>U4LND2_PYROM</name>
<dbReference type="Proteomes" id="UP000018144">
    <property type="component" value="Unassembled WGS sequence"/>
</dbReference>
<feature type="transmembrane region" description="Helical" evidence="2">
    <location>
        <begin position="276"/>
        <end position="295"/>
    </location>
</feature>
<dbReference type="AlphaFoldDB" id="U4LND2"/>
<dbReference type="eggNOG" id="ENOG502S0ZE">
    <property type="taxonomic scope" value="Eukaryota"/>
</dbReference>
<keyword evidence="2" id="KW-0812">Transmembrane</keyword>
<dbReference type="InterPro" id="IPR021460">
    <property type="entry name" value="DUF3112"/>
</dbReference>
<feature type="transmembrane region" description="Helical" evidence="2">
    <location>
        <begin position="238"/>
        <end position="256"/>
    </location>
</feature>
<feature type="transmembrane region" description="Helical" evidence="2">
    <location>
        <begin position="156"/>
        <end position="177"/>
    </location>
</feature>
<accession>U4LND2</accession>
<feature type="region of interest" description="Disordered" evidence="1">
    <location>
        <begin position="1"/>
        <end position="20"/>
    </location>
</feature>
<sequence length="327" mass="35838">MSSPISAGSPATTSTGQPSQEMTLEYLRAKGPPYPPRMASFGGSPHGSIDIGISAMFIGIFACLAITHMTLFRRNKARGHFFVLSAVTFGFCMARIATFSMRIASTKNPTNPQVAIVATVLISAGVILLYIINLIFAQRVLRGYHPKFGNSRVVGIAFKAYFASIVAVLIMVIVASVKMFFTLDMSVLMKCRDIQRFGIIWFSIFSFLPIPIVLLSYLIPSSTGPENFGKRGTLGQKLLIVLAAGCILTLENSVRAASAFLPSRSPTDPAWYHKRAAFYVFLPTMEVMVVVLYAATRVDQRMWIPGKSEEQAAQEEVEADKQETRSA</sequence>
<dbReference type="PANTHER" id="PTHR35184:SF1">
    <property type="entry name" value="INTEGRAL MEMBRANE PROTEIN"/>
    <property type="match status" value="1"/>
</dbReference>
<keyword evidence="4" id="KW-1185">Reference proteome</keyword>
<proteinExistence type="predicted"/>
<dbReference type="OrthoDB" id="3357002at2759"/>
<gene>
    <name evidence="3" type="ORF">PCON_01168</name>
</gene>
<feature type="transmembrane region" description="Helical" evidence="2">
    <location>
        <begin position="115"/>
        <end position="136"/>
    </location>
</feature>
<dbReference type="OMA" id="CHPTNIR"/>
<feature type="transmembrane region" description="Helical" evidence="2">
    <location>
        <begin position="81"/>
        <end position="103"/>
    </location>
</feature>
<evidence type="ECO:0000313" key="4">
    <source>
        <dbReference type="Proteomes" id="UP000018144"/>
    </source>
</evidence>
<reference evidence="3 4" key="1">
    <citation type="journal article" date="2013" name="PLoS Genet.">
        <title>The genome and development-dependent transcriptomes of Pyronema confluens: a window into fungal evolution.</title>
        <authorList>
            <person name="Traeger S."/>
            <person name="Altegoer F."/>
            <person name="Freitag M."/>
            <person name="Gabaldon T."/>
            <person name="Kempken F."/>
            <person name="Kumar A."/>
            <person name="Marcet-Houben M."/>
            <person name="Poggeler S."/>
            <person name="Stajich J.E."/>
            <person name="Nowrousian M."/>
        </authorList>
    </citation>
    <scope>NUCLEOTIDE SEQUENCE [LARGE SCALE GENOMIC DNA]</scope>
    <source>
        <strain evidence="4">CBS 100304</strain>
        <tissue evidence="3">Vegetative mycelium</tissue>
    </source>
</reference>
<dbReference type="EMBL" id="HF936097">
    <property type="protein sequence ID" value="CCX33458.1"/>
    <property type="molecule type" value="Genomic_DNA"/>
</dbReference>
<keyword evidence="2" id="KW-0472">Membrane</keyword>
<evidence type="ECO:0000256" key="2">
    <source>
        <dbReference type="SAM" id="Phobius"/>
    </source>
</evidence>
<keyword evidence="2" id="KW-1133">Transmembrane helix</keyword>
<evidence type="ECO:0000256" key="1">
    <source>
        <dbReference type="SAM" id="MobiDB-lite"/>
    </source>
</evidence>
<dbReference type="Pfam" id="PF11309">
    <property type="entry name" value="DUF3112"/>
    <property type="match status" value="2"/>
</dbReference>
<feature type="transmembrane region" description="Helical" evidence="2">
    <location>
        <begin position="51"/>
        <end position="69"/>
    </location>
</feature>
<dbReference type="PANTHER" id="PTHR35184">
    <property type="entry name" value="YALI0C10208P"/>
    <property type="match status" value="1"/>
</dbReference>
<organism evidence="3 4">
    <name type="scientific">Pyronema omphalodes (strain CBS 100304)</name>
    <name type="common">Pyronema confluens</name>
    <dbReference type="NCBI Taxonomy" id="1076935"/>
    <lineage>
        <taxon>Eukaryota</taxon>
        <taxon>Fungi</taxon>
        <taxon>Dikarya</taxon>
        <taxon>Ascomycota</taxon>
        <taxon>Pezizomycotina</taxon>
        <taxon>Pezizomycetes</taxon>
        <taxon>Pezizales</taxon>
        <taxon>Pyronemataceae</taxon>
        <taxon>Pyronema</taxon>
    </lineage>
</organism>
<protein>
    <submittedName>
        <fullName evidence="3">Uncharacterized protein</fullName>
    </submittedName>
</protein>
<evidence type="ECO:0000313" key="3">
    <source>
        <dbReference type="EMBL" id="CCX33458.1"/>
    </source>
</evidence>
<feature type="transmembrane region" description="Helical" evidence="2">
    <location>
        <begin position="197"/>
        <end position="218"/>
    </location>
</feature>
<dbReference type="STRING" id="1076935.U4LND2"/>